<evidence type="ECO:0000313" key="1">
    <source>
        <dbReference type="EMBL" id="EDR13528.1"/>
    </source>
</evidence>
<dbReference type="AlphaFoldDB" id="B0CWK6"/>
<gene>
    <name evidence="1" type="ORF">LACBIDRAFT_308532</name>
</gene>
<dbReference type="GeneID" id="6071761"/>
<dbReference type="KEGG" id="lbc:LACBIDRAFT_308532"/>
<protein>
    <submittedName>
        <fullName evidence="1">Predicted protein</fullName>
    </submittedName>
</protein>
<keyword evidence="2" id="KW-1185">Reference proteome</keyword>
<organism evidence="2">
    <name type="scientific">Laccaria bicolor (strain S238N-H82 / ATCC MYA-4686)</name>
    <name type="common">Bicoloured deceiver</name>
    <name type="synonym">Laccaria laccata var. bicolor</name>
    <dbReference type="NCBI Taxonomy" id="486041"/>
    <lineage>
        <taxon>Eukaryota</taxon>
        <taxon>Fungi</taxon>
        <taxon>Dikarya</taxon>
        <taxon>Basidiomycota</taxon>
        <taxon>Agaricomycotina</taxon>
        <taxon>Agaricomycetes</taxon>
        <taxon>Agaricomycetidae</taxon>
        <taxon>Agaricales</taxon>
        <taxon>Agaricineae</taxon>
        <taxon>Hydnangiaceae</taxon>
        <taxon>Laccaria</taxon>
    </lineage>
</organism>
<proteinExistence type="predicted"/>
<reference evidence="1 2" key="1">
    <citation type="journal article" date="2008" name="Nature">
        <title>The genome of Laccaria bicolor provides insights into mycorrhizal symbiosis.</title>
        <authorList>
            <person name="Martin F."/>
            <person name="Aerts A."/>
            <person name="Ahren D."/>
            <person name="Brun A."/>
            <person name="Danchin E.G.J."/>
            <person name="Duchaussoy F."/>
            <person name="Gibon J."/>
            <person name="Kohler A."/>
            <person name="Lindquist E."/>
            <person name="Pereda V."/>
            <person name="Salamov A."/>
            <person name="Shapiro H.J."/>
            <person name="Wuyts J."/>
            <person name="Blaudez D."/>
            <person name="Buee M."/>
            <person name="Brokstein P."/>
            <person name="Canbaeck B."/>
            <person name="Cohen D."/>
            <person name="Courty P.E."/>
            <person name="Coutinho P.M."/>
            <person name="Delaruelle C."/>
            <person name="Detter J.C."/>
            <person name="Deveau A."/>
            <person name="DiFazio S."/>
            <person name="Duplessis S."/>
            <person name="Fraissinet-Tachet L."/>
            <person name="Lucic E."/>
            <person name="Frey-Klett P."/>
            <person name="Fourrey C."/>
            <person name="Feussner I."/>
            <person name="Gay G."/>
            <person name="Grimwood J."/>
            <person name="Hoegger P.J."/>
            <person name="Jain P."/>
            <person name="Kilaru S."/>
            <person name="Labbe J."/>
            <person name="Lin Y.C."/>
            <person name="Legue V."/>
            <person name="Le Tacon F."/>
            <person name="Marmeisse R."/>
            <person name="Melayah D."/>
            <person name="Montanini B."/>
            <person name="Muratet M."/>
            <person name="Nehls U."/>
            <person name="Niculita-Hirzel H."/>
            <person name="Oudot-Le Secq M.P."/>
            <person name="Peter M."/>
            <person name="Quesneville H."/>
            <person name="Rajashekar B."/>
            <person name="Reich M."/>
            <person name="Rouhier N."/>
            <person name="Schmutz J."/>
            <person name="Yin T."/>
            <person name="Chalot M."/>
            <person name="Henrissat B."/>
            <person name="Kuees U."/>
            <person name="Lucas S."/>
            <person name="Van de Peer Y."/>
            <person name="Podila G.K."/>
            <person name="Polle A."/>
            <person name="Pukkila P.J."/>
            <person name="Richardson P.M."/>
            <person name="Rouze P."/>
            <person name="Sanders I.R."/>
            <person name="Stajich J.E."/>
            <person name="Tunlid A."/>
            <person name="Tuskan G."/>
            <person name="Grigoriev I.V."/>
        </authorList>
    </citation>
    <scope>NUCLEOTIDE SEQUENCE [LARGE SCALE GENOMIC DNA]</scope>
    <source>
        <strain evidence="2">S238N-H82 / ATCC MYA-4686</strain>
    </source>
</reference>
<dbReference type="OrthoDB" id="3157803at2759"/>
<dbReference type="HOGENOM" id="CLU_136331_0_0_1"/>
<sequence>MSHWAIPCDIWKTMEEEKEAKHRGQLTKKQHQQLLDFKTVTGPHNFTREAALHAVTKLIATNNQSLALADNLAFQNALVAMRPKSTTHDLPSSYDAKIHLHNEFTKHMKQLKKEITIRSSIFDASDNAEDLL</sequence>
<dbReference type="Proteomes" id="UP000001194">
    <property type="component" value="Unassembled WGS sequence"/>
</dbReference>
<evidence type="ECO:0000313" key="2">
    <source>
        <dbReference type="Proteomes" id="UP000001194"/>
    </source>
</evidence>
<accession>B0CWK6</accession>
<dbReference type="InParanoid" id="B0CWK6"/>
<dbReference type="RefSeq" id="XP_001876026.1">
    <property type="nucleotide sequence ID" value="XM_001875991.1"/>
</dbReference>
<name>B0CWK6_LACBS</name>
<dbReference type="EMBL" id="DS547093">
    <property type="protein sequence ID" value="EDR13528.1"/>
    <property type="molecule type" value="Genomic_DNA"/>
</dbReference>